<dbReference type="AlphaFoldDB" id="D4D1P1"/>
<dbReference type="RefSeq" id="XP_003024819.1">
    <property type="nucleotide sequence ID" value="XM_003024773.1"/>
</dbReference>
<protein>
    <recommendedName>
        <fullName evidence="3">Aminoglycoside phosphotransferase domain-containing protein</fullName>
    </recommendedName>
</protein>
<sequence length="546" mass="63462">MKRTLLRGEISYSSAKDKEVNILHRLEYPEKQNQFITDLVNREQWIKEVVAHHLNITSSKCHVADPHGWLWGSFNLCIPVTIHNWIREQPGNRVLLRLPLPYKVGESFRPGNMDEKIRCEASTYAWLEENHPHIPIPRLYGFSLSSGESFTTRKNLPFFSRYYQYVRRQLYLWASKFIGSISIIPSAYIRHQPPAISPSSDLAYLLIEYIEPKQGTMLSNTWQTHSNNVALRTTLFRSLAHILLSFARVPLPCIGSFTIDNNGFISLSNRPLTLEIQELENERIPIDIPRDYTYQTSDSYITDIVSLHDNRLLYQPNAINNGSDYIQQIATLSGIRISIPFFFSRELRRGPFIFSLTDLHQSNIFVDQQWNITSLVDLEWGCSLPVEMIHPPYWLTSEFADAIDEDEYKKMWTEFVRILAQEEESAMKQQHNYSMENTRLSTIMTKTWEMGTLWYSLALRSPAAIFRLFLDRIQTKLGKDNYSNEEYGLVMAFQWRSGIGNILAQKIKDKEAYDVDLRRAFFPSETSDESLPTLRVEGILDGYSIV</sequence>
<evidence type="ECO:0008006" key="3">
    <source>
        <dbReference type="Google" id="ProtNLM"/>
    </source>
</evidence>
<dbReference type="PANTHER" id="PTHR21310">
    <property type="entry name" value="AMINOGLYCOSIDE PHOSPHOTRANSFERASE-RELATED-RELATED"/>
    <property type="match status" value="1"/>
</dbReference>
<evidence type="ECO:0000313" key="1">
    <source>
        <dbReference type="EMBL" id="EFE44208.1"/>
    </source>
</evidence>
<dbReference type="HOGENOM" id="CLU_025005_3_1_1"/>
<accession>D4D1P1</accession>
<gene>
    <name evidence="1" type="ORF">TRV_00984</name>
</gene>
<keyword evidence="2" id="KW-1185">Reference proteome</keyword>
<dbReference type="OrthoDB" id="4188079at2759"/>
<comment type="caution">
    <text evidence="1">The sequence shown here is derived from an EMBL/GenBank/DDBJ whole genome shotgun (WGS) entry which is preliminary data.</text>
</comment>
<reference evidence="2" key="1">
    <citation type="journal article" date="2011" name="Genome Biol.">
        <title>Comparative and functional genomics provide insights into the pathogenicity of dermatophytic fungi.</title>
        <authorList>
            <person name="Burmester A."/>
            <person name="Shelest E."/>
            <person name="Gloeckner G."/>
            <person name="Heddergott C."/>
            <person name="Schindler S."/>
            <person name="Staib P."/>
            <person name="Heidel A."/>
            <person name="Felder M."/>
            <person name="Petzold A."/>
            <person name="Szafranski K."/>
            <person name="Feuermann M."/>
            <person name="Pedruzzi I."/>
            <person name="Priebe S."/>
            <person name="Groth M."/>
            <person name="Winkler R."/>
            <person name="Li W."/>
            <person name="Kniemeyer O."/>
            <person name="Schroeckh V."/>
            <person name="Hertweck C."/>
            <person name="Hube B."/>
            <person name="White T.C."/>
            <person name="Platzer M."/>
            <person name="Guthke R."/>
            <person name="Heitman J."/>
            <person name="Woestemeyer J."/>
            <person name="Zipfel P.F."/>
            <person name="Monod M."/>
            <person name="Brakhage A.A."/>
        </authorList>
    </citation>
    <scope>NUCLEOTIDE SEQUENCE [LARGE SCALE GENOMIC DNA]</scope>
    <source>
        <strain evidence="2">HKI 0517</strain>
    </source>
</reference>
<evidence type="ECO:0000313" key="2">
    <source>
        <dbReference type="Proteomes" id="UP000008383"/>
    </source>
</evidence>
<dbReference type="InterPro" id="IPR011009">
    <property type="entry name" value="Kinase-like_dom_sf"/>
</dbReference>
<organism evidence="1 2">
    <name type="scientific">Trichophyton verrucosum (strain HKI 0517)</name>
    <dbReference type="NCBI Taxonomy" id="663202"/>
    <lineage>
        <taxon>Eukaryota</taxon>
        <taxon>Fungi</taxon>
        <taxon>Dikarya</taxon>
        <taxon>Ascomycota</taxon>
        <taxon>Pezizomycotina</taxon>
        <taxon>Eurotiomycetes</taxon>
        <taxon>Eurotiomycetidae</taxon>
        <taxon>Onygenales</taxon>
        <taxon>Arthrodermataceae</taxon>
        <taxon>Trichophyton</taxon>
    </lineage>
</organism>
<dbReference type="SUPFAM" id="SSF56112">
    <property type="entry name" value="Protein kinase-like (PK-like)"/>
    <property type="match status" value="1"/>
</dbReference>
<dbReference type="GeneID" id="9580328"/>
<dbReference type="Proteomes" id="UP000008383">
    <property type="component" value="Unassembled WGS sequence"/>
</dbReference>
<proteinExistence type="predicted"/>
<dbReference type="KEGG" id="tve:TRV_00984"/>
<dbReference type="EMBL" id="ACYE01000057">
    <property type="protein sequence ID" value="EFE44208.1"/>
    <property type="molecule type" value="Genomic_DNA"/>
</dbReference>
<name>D4D1P1_TRIVH</name>
<dbReference type="InterPro" id="IPR051678">
    <property type="entry name" value="AGP_Transferase"/>
</dbReference>
<dbReference type="PANTHER" id="PTHR21310:SF37">
    <property type="entry name" value="AMINOGLYCOSIDE PHOSPHOTRANSFERASE DOMAIN-CONTAINING PROTEIN"/>
    <property type="match status" value="1"/>
</dbReference>